<feature type="signal peptide" evidence="2">
    <location>
        <begin position="1"/>
        <end position="32"/>
    </location>
</feature>
<comment type="caution">
    <text evidence="3">The sequence shown here is derived from an EMBL/GenBank/DDBJ whole genome shotgun (WGS) entry which is preliminary data.</text>
</comment>
<feature type="chain" id="PRO_5045829990" evidence="2">
    <location>
        <begin position="33"/>
        <end position="359"/>
    </location>
</feature>
<keyword evidence="1" id="KW-0472">Membrane</keyword>
<keyword evidence="4" id="KW-1185">Reference proteome</keyword>
<feature type="transmembrane region" description="Helical" evidence="1">
    <location>
        <begin position="280"/>
        <end position="302"/>
    </location>
</feature>
<organism evidence="3 4">
    <name type="scientific">Prorocentrum cordatum</name>
    <dbReference type="NCBI Taxonomy" id="2364126"/>
    <lineage>
        <taxon>Eukaryota</taxon>
        <taxon>Sar</taxon>
        <taxon>Alveolata</taxon>
        <taxon>Dinophyceae</taxon>
        <taxon>Prorocentrales</taxon>
        <taxon>Prorocentraceae</taxon>
        <taxon>Prorocentrum</taxon>
    </lineage>
</organism>
<proteinExistence type="predicted"/>
<keyword evidence="1" id="KW-0812">Transmembrane</keyword>
<gene>
    <name evidence="3" type="ORF">PCOR1329_LOCUS29837</name>
</gene>
<dbReference type="Proteomes" id="UP001189429">
    <property type="component" value="Unassembled WGS sequence"/>
</dbReference>
<keyword evidence="1" id="KW-1133">Transmembrane helix</keyword>
<accession>A0ABN9SIN6</accession>
<protein>
    <submittedName>
        <fullName evidence="3">Uncharacterized protein</fullName>
    </submittedName>
</protein>
<evidence type="ECO:0000313" key="3">
    <source>
        <dbReference type="EMBL" id="CAK0831540.1"/>
    </source>
</evidence>
<evidence type="ECO:0000256" key="2">
    <source>
        <dbReference type="SAM" id="SignalP"/>
    </source>
</evidence>
<evidence type="ECO:0000256" key="1">
    <source>
        <dbReference type="SAM" id="Phobius"/>
    </source>
</evidence>
<keyword evidence="2" id="KW-0732">Signal</keyword>
<evidence type="ECO:0000313" key="4">
    <source>
        <dbReference type="Proteomes" id="UP001189429"/>
    </source>
</evidence>
<dbReference type="EMBL" id="CAUYUJ010011314">
    <property type="protein sequence ID" value="CAK0831540.1"/>
    <property type="molecule type" value="Genomic_DNA"/>
</dbReference>
<name>A0ABN9SIN6_9DINO</name>
<sequence length="359" mass="37646">MSRGRLRRRDGSSTPGRLLVALLAASASGARAARVRAAARLFAGAHGLLDGLRGAPGSAPPSPAEAAAAVVDFFQAGGAGGGGNATAAARPACAGFLARSIGGLNESWSDVQLEAALNSACSERVLFTKANGSDEHLDCLSFSSRLARARRARPANGSSVAGYADVCEEYAVLVSKQGPVASSSEQAEQEAEQEAEAGTGFIWIVQVIFGVVYYFTVVSKYPVVKEGPEAIPEQHPAKLLQDQNELSSLTKVSSTNCMLSFCCPVARASHTFHSTETLNYWISCGIMTCFPFWGPCCALFIANSCTPMNRKLGGEERNVVMSLICTWCCPCCVIAQDAESMDLLVGVKTGVCGVTQAED</sequence>
<reference evidence="3" key="1">
    <citation type="submission" date="2023-10" db="EMBL/GenBank/DDBJ databases">
        <authorList>
            <person name="Chen Y."/>
            <person name="Shah S."/>
            <person name="Dougan E. K."/>
            <person name="Thang M."/>
            <person name="Chan C."/>
        </authorList>
    </citation>
    <scope>NUCLEOTIDE SEQUENCE [LARGE SCALE GENOMIC DNA]</scope>
</reference>